<dbReference type="PANTHER" id="PTHR46656">
    <property type="entry name" value="PUTATIVE-RELATED"/>
    <property type="match status" value="1"/>
</dbReference>
<dbReference type="Pfam" id="PF00534">
    <property type="entry name" value="Glycos_transf_1"/>
    <property type="match status" value="1"/>
</dbReference>
<proteinExistence type="predicted"/>
<accession>A0A941DXQ6</accession>
<evidence type="ECO:0000313" key="3">
    <source>
        <dbReference type="Proteomes" id="UP000678545"/>
    </source>
</evidence>
<feature type="domain" description="Glycosyl transferase family 1" evidence="1">
    <location>
        <begin position="775"/>
        <end position="912"/>
    </location>
</feature>
<evidence type="ECO:0000259" key="1">
    <source>
        <dbReference type="Pfam" id="PF00534"/>
    </source>
</evidence>
<dbReference type="GO" id="GO:0016757">
    <property type="term" value="F:glycosyltransferase activity"/>
    <property type="evidence" value="ECO:0007669"/>
    <property type="project" value="InterPro"/>
</dbReference>
<keyword evidence="3" id="KW-1185">Reference proteome</keyword>
<dbReference type="CDD" id="cd03801">
    <property type="entry name" value="GT4_PimA-like"/>
    <property type="match status" value="1"/>
</dbReference>
<dbReference type="InterPro" id="IPR029044">
    <property type="entry name" value="Nucleotide-diphossugar_trans"/>
</dbReference>
<dbReference type="SUPFAM" id="SSF53448">
    <property type="entry name" value="Nucleotide-diphospho-sugar transferases"/>
    <property type="match status" value="1"/>
</dbReference>
<dbReference type="InterPro" id="IPR001296">
    <property type="entry name" value="Glyco_trans_1"/>
</dbReference>
<dbReference type="Proteomes" id="UP000678545">
    <property type="component" value="Unassembled WGS sequence"/>
</dbReference>
<reference evidence="2" key="1">
    <citation type="submission" date="2021-04" db="EMBL/GenBank/DDBJ databases">
        <title>novel species isolated from subtropical streams in China.</title>
        <authorList>
            <person name="Lu H."/>
        </authorList>
    </citation>
    <scope>NUCLEOTIDE SEQUENCE</scope>
    <source>
        <strain evidence="2">FT137W</strain>
    </source>
</reference>
<dbReference type="RefSeq" id="WP_212673856.1">
    <property type="nucleotide sequence ID" value="NZ_JAGSPJ010000001.1"/>
</dbReference>
<comment type="caution">
    <text evidence="2">The sequence shown here is derived from an EMBL/GenBank/DDBJ whole genome shotgun (WGS) entry which is preliminary data.</text>
</comment>
<dbReference type="Gene3D" id="3.40.50.2000">
    <property type="entry name" value="Glycogen Phosphorylase B"/>
    <property type="match status" value="1"/>
</dbReference>
<organism evidence="2 3">
    <name type="scientific">Undibacterium fentianense</name>
    <dbReference type="NCBI Taxonomy" id="2828728"/>
    <lineage>
        <taxon>Bacteria</taxon>
        <taxon>Pseudomonadati</taxon>
        <taxon>Pseudomonadota</taxon>
        <taxon>Betaproteobacteria</taxon>
        <taxon>Burkholderiales</taxon>
        <taxon>Oxalobacteraceae</taxon>
        <taxon>Undibacterium</taxon>
    </lineage>
</organism>
<name>A0A941DXQ6_9BURK</name>
<protein>
    <submittedName>
        <fullName evidence="2">Glycosyltransferase family 4 protein</fullName>
    </submittedName>
</protein>
<dbReference type="EMBL" id="JAGSPJ010000001">
    <property type="protein sequence ID" value="MBR7798710.1"/>
    <property type="molecule type" value="Genomic_DNA"/>
</dbReference>
<dbReference type="PANTHER" id="PTHR46656:SF3">
    <property type="entry name" value="PUTATIVE-RELATED"/>
    <property type="match status" value="1"/>
</dbReference>
<dbReference type="Gene3D" id="3.90.550.10">
    <property type="entry name" value="Spore Coat Polysaccharide Biosynthesis Protein SpsA, Chain A"/>
    <property type="match status" value="1"/>
</dbReference>
<evidence type="ECO:0000313" key="2">
    <source>
        <dbReference type="EMBL" id="MBR7798710.1"/>
    </source>
</evidence>
<dbReference type="AlphaFoldDB" id="A0A941DXQ6"/>
<dbReference type="SUPFAM" id="SSF53756">
    <property type="entry name" value="UDP-Glycosyltransferase/glycogen phosphorylase"/>
    <property type="match status" value="1"/>
</dbReference>
<sequence length="996" mass="113895">MDSLQTTHPDWNRHVLFVDRPDSSRHSDEATQPNNLYEPCWVDELPLPNKNAFLFRYGIMELNTAAKPYMFSQLRKKGYQRIIYIDPDILVLDRLVDVERLLDEGAAAVVTPHLTAPLNDDFAPSELEIMRAGSFNLGFLALGNQAESDAFIQWWEQKLEFGAVSDPSRGLFTDQKWVDLAPGMFGKFAILRDPGYNIAYWNLAHRNVTEINGRYFANGKPIRFFHFSGFDPLNPKPFSKHQNRFNLDTIGDAKKLALIYAEKVKNQGLVEARKCRYAFGEFSDGTPIPNALRVLYREDSEVRFQAGENPFEGASFFIHGESGDMPVILRAVWIEHAHLQKAFPNPLSTHRLAYYQWFTDHGAVEIGIPEIYVDPIRRALKSLAAEPNIVTLPPNYKASIWARGLVFLHKRATGGKISHARMNQYQQVNHAVDFLKLGYRQFRTSRWSRYLGLQRIEIHAPDPLKSASSQDLPTTYIPAKRNRQHQTKFSGLYFEEHQPAWWVGKQARFMIDQVSTPVCRIRGIHHGALCQQISGSDHLTLSIGFDDLTKQQIVVNDNEFDIELTLDQLPNKWPAILYLTPSLSFVPKQLGLNEDTRELSLQIRELQIGGQTIFNPSSQRESRQLAIPGINIIGYAKSEHGVGQSLRQFAQAVDAAQVPHVIIDFNRNNLSRTEDQSLDKRLVTDVEHGINVFHINADQMPEAEMQLPSHFFTRYNIGFWHWELPEMRIEHRAGFNQLDEVWVPTAFVQESIAKHSPVPVIRMPHAINFSISNKAHRAEFGLPEGKFLFLIMYDFSSYQDRKNPQAGLDAFEKAFGSGNDKAMLVIKTQNAQHHPEDMRILQTRLGHRHDIIWINETLSRQQVYDLQYVCDALISLHRAEGYGLGPAEAMFLGKPVIATNWSGNTEFMRQDNSLLVNYKLVKIENDIGVYQAGQTWAEADSNHAADLMQQLVSDPLLYEKISNAASRTMREEFSPAVIGKRIEDRLLYIQENMMKH</sequence>
<gene>
    <name evidence="2" type="ORF">KDM90_01630</name>
</gene>